<evidence type="ECO:0000313" key="2">
    <source>
        <dbReference type="Proteomes" id="UP000248168"/>
    </source>
</evidence>
<dbReference type="Proteomes" id="UP000248168">
    <property type="component" value="Unassembled WGS sequence"/>
</dbReference>
<dbReference type="AlphaFoldDB" id="A0A330L086"/>
<evidence type="ECO:0000313" key="1">
    <source>
        <dbReference type="EMBL" id="SPP63175.1"/>
    </source>
</evidence>
<protein>
    <submittedName>
        <fullName evidence="1">Uncharacterized protein</fullName>
    </submittedName>
</protein>
<keyword evidence="2" id="KW-1185">Reference proteome</keyword>
<organism evidence="1 2">
    <name type="scientific">Nitrospira lenta</name>
    <dbReference type="NCBI Taxonomy" id="1436998"/>
    <lineage>
        <taxon>Bacteria</taxon>
        <taxon>Pseudomonadati</taxon>
        <taxon>Nitrospirota</taxon>
        <taxon>Nitrospiria</taxon>
        <taxon>Nitrospirales</taxon>
        <taxon>Nitrospiraceae</taxon>
        <taxon>Nitrospira</taxon>
    </lineage>
</organism>
<proteinExistence type="predicted"/>
<accession>A0A330L086</accession>
<dbReference type="InParanoid" id="A0A330L086"/>
<name>A0A330L086_9BACT</name>
<sequence length="28" mass="3027">MTASEHCLSTGRAALSRAIQAFAVRHKI</sequence>
<reference evidence="2" key="1">
    <citation type="submission" date="2018-04" db="EMBL/GenBank/DDBJ databases">
        <authorList>
            <person name="Lucker S."/>
            <person name="Sakoula D."/>
        </authorList>
    </citation>
    <scope>NUCLEOTIDE SEQUENCE [LARGE SCALE GENOMIC DNA]</scope>
</reference>
<gene>
    <name evidence="1" type="ORF">NITLEN_10261</name>
</gene>
<dbReference type="EMBL" id="OUNR01000001">
    <property type="protein sequence ID" value="SPP63175.1"/>
    <property type="molecule type" value="Genomic_DNA"/>
</dbReference>